<evidence type="ECO:0000256" key="4">
    <source>
        <dbReference type="PROSITE-ProRule" id="PRU00221"/>
    </source>
</evidence>
<keyword evidence="2 4" id="KW-0853">WD repeat</keyword>
<dbReference type="PROSITE" id="PS00678">
    <property type="entry name" value="WD_REPEATS_1"/>
    <property type="match status" value="2"/>
</dbReference>
<accession>A0A482X8W9</accession>
<gene>
    <name evidence="5" type="ORF">LSTR_LSTR005686</name>
</gene>
<name>A0A482X8W9_LAOST</name>
<dbReference type="PROSITE" id="PS50294">
    <property type="entry name" value="WD_REPEATS_REGION"/>
    <property type="match status" value="2"/>
</dbReference>
<evidence type="ECO:0000256" key="1">
    <source>
        <dbReference type="ARBA" id="ARBA00022553"/>
    </source>
</evidence>
<dbReference type="SMR" id="A0A482X8W9"/>
<dbReference type="PROSITE" id="PS50082">
    <property type="entry name" value="WD_REPEATS_2"/>
    <property type="match status" value="2"/>
</dbReference>
<sequence length="469" mass="52968">MNFISCVKWVHQGVAKSNPEKVQLTPEELQNIIDSTKNEIEDEFEKEAGGEDTMETDEADQYNFDRYDREEENPSMLLGIGNLVASDVDNTEPVNNEPDSEDEDDIIKPTDNLIAVGHIEGDASVLEIYVYNDQDGDLYVHHDILLPTMPLCLEWLNYDPSDPKPSNLMAVGGMSAVIGIWDLDLIDCLEPAYQLGKFSVKKKRNKSHGHKDAVLDLSWNVNYKHILASCSVDKTILLWDLDVGRASTTISQFTDKVQCLKWHPGDCHSLIAGSSDKFAKVFDCRHDETTAIWEFDDEVEKVNWCPWETNQVVIGTSLGGVHCYDLRNQQEKLWEIKAHEDEITGLELDSKTPGLLFTCANDGFVKVWDIKSQPTNIHTKCYKLDEMQCLSLNPDFPYVACMGGTKKSNNFKVVNFQHEMAKEEENANTPGPSTLSTAVEVPESAFKSMTIKSSKPFKSKKKYGHKFRK</sequence>
<dbReference type="InterPro" id="IPR001680">
    <property type="entry name" value="WD40_rpt"/>
</dbReference>
<evidence type="ECO:0000256" key="3">
    <source>
        <dbReference type="ARBA" id="ARBA00022737"/>
    </source>
</evidence>
<evidence type="ECO:0000313" key="6">
    <source>
        <dbReference type="Proteomes" id="UP000291343"/>
    </source>
</evidence>
<dbReference type="EMBL" id="QKKF02016051">
    <property type="protein sequence ID" value="RZF41918.1"/>
    <property type="molecule type" value="Genomic_DNA"/>
</dbReference>
<dbReference type="GO" id="GO:0006364">
    <property type="term" value="P:rRNA processing"/>
    <property type="evidence" value="ECO:0007669"/>
    <property type="project" value="InterPro"/>
</dbReference>
<dbReference type="InterPro" id="IPR015943">
    <property type="entry name" value="WD40/YVTN_repeat-like_dom_sf"/>
</dbReference>
<feature type="repeat" description="WD" evidence="4">
    <location>
        <begin position="336"/>
        <end position="372"/>
    </location>
</feature>
<dbReference type="PANTHER" id="PTHR14091">
    <property type="entry name" value="PERIODIC TRYPTOPHAN PROTEIN 1"/>
    <property type="match status" value="1"/>
</dbReference>
<dbReference type="STRING" id="195883.A0A482X8W9"/>
<dbReference type="SUPFAM" id="SSF50978">
    <property type="entry name" value="WD40 repeat-like"/>
    <property type="match status" value="1"/>
</dbReference>
<dbReference type="OrthoDB" id="270624at2759"/>
<dbReference type="PANTHER" id="PTHR14091:SF0">
    <property type="entry name" value="PERIODIC TRYPTOPHAN PROTEIN 1 HOMOLOG"/>
    <property type="match status" value="1"/>
</dbReference>
<comment type="caution">
    <text evidence="5">The sequence shown here is derived from an EMBL/GenBank/DDBJ whole genome shotgun (WGS) entry which is preliminary data.</text>
</comment>
<dbReference type="AlphaFoldDB" id="A0A482X8W9"/>
<dbReference type="GO" id="GO:0005634">
    <property type="term" value="C:nucleus"/>
    <property type="evidence" value="ECO:0007669"/>
    <property type="project" value="TreeGrafter"/>
</dbReference>
<protein>
    <submittedName>
        <fullName evidence="5">Uncharacterized protein</fullName>
    </submittedName>
</protein>
<evidence type="ECO:0000256" key="2">
    <source>
        <dbReference type="ARBA" id="ARBA00022574"/>
    </source>
</evidence>
<keyword evidence="6" id="KW-1185">Reference proteome</keyword>
<dbReference type="Gene3D" id="2.130.10.10">
    <property type="entry name" value="YVTN repeat-like/Quinoprotein amine dehydrogenase"/>
    <property type="match status" value="2"/>
</dbReference>
<dbReference type="Proteomes" id="UP000291343">
    <property type="component" value="Unassembled WGS sequence"/>
</dbReference>
<proteinExistence type="predicted"/>
<dbReference type="FunCoup" id="A0A482X8W9">
    <property type="interactions" value="2128"/>
</dbReference>
<dbReference type="InterPro" id="IPR019775">
    <property type="entry name" value="WD40_repeat_CS"/>
</dbReference>
<evidence type="ECO:0000313" key="5">
    <source>
        <dbReference type="EMBL" id="RZF41918.1"/>
    </source>
</evidence>
<dbReference type="InterPro" id="IPR044285">
    <property type="entry name" value="PWP1"/>
</dbReference>
<keyword evidence="1" id="KW-0597">Phosphoprotein</keyword>
<organism evidence="5 6">
    <name type="scientific">Laodelphax striatellus</name>
    <name type="common">Small brown planthopper</name>
    <name type="synonym">Delphax striatella</name>
    <dbReference type="NCBI Taxonomy" id="195883"/>
    <lineage>
        <taxon>Eukaryota</taxon>
        <taxon>Metazoa</taxon>
        <taxon>Ecdysozoa</taxon>
        <taxon>Arthropoda</taxon>
        <taxon>Hexapoda</taxon>
        <taxon>Insecta</taxon>
        <taxon>Pterygota</taxon>
        <taxon>Neoptera</taxon>
        <taxon>Paraneoptera</taxon>
        <taxon>Hemiptera</taxon>
        <taxon>Auchenorrhyncha</taxon>
        <taxon>Fulgoroidea</taxon>
        <taxon>Delphacidae</taxon>
        <taxon>Criomorphinae</taxon>
        <taxon>Laodelphax</taxon>
    </lineage>
</organism>
<reference evidence="5 6" key="1">
    <citation type="journal article" date="2017" name="Gigascience">
        <title>Genome sequence of the small brown planthopper, Laodelphax striatellus.</title>
        <authorList>
            <person name="Zhu J."/>
            <person name="Jiang F."/>
            <person name="Wang X."/>
            <person name="Yang P."/>
            <person name="Bao Y."/>
            <person name="Zhao W."/>
            <person name="Wang W."/>
            <person name="Lu H."/>
            <person name="Wang Q."/>
            <person name="Cui N."/>
            <person name="Li J."/>
            <person name="Chen X."/>
            <person name="Luo L."/>
            <person name="Yu J."/>
            <person name="Kang L."/>
            <person name="Cui F."/>
        </authorList>
    </citation>
    <scope>NUCLEOTIDE SEQUENCE [LARGE SCALE GENOMIC DNA]</scope>
    <source>
        <strain evidence="5">Lst14</strain>
    </source>
</reference>
<dbReference type="Pfam" id="PF00400">
    <property type="entry name" value="WD40"/>
    <property type="match status" value="3"/>
</dbReference>
<feature type="repeat" description="WD" evidence="4">
    <location>
        <begin position="207"/>
        <end position="249"/>
    </location>
</feature>
<dbReference type="SMART" id="SM00320">
    <property type="entry name" value="WD40"/>
    <property type="match status" value="5"/>
</dbReference>
<keyword evidence="3" id="KW-0677">Repeat</keyword>
<dbReference type="InterPro" id="IPR036322">
    <property type="entry name" value="WD40_repeat_dom_sf"/>
</dbReference>
<dbReference type="InParanoid" id="A0A482X8W9"/>